<feature type="compositionally biased region" description="Pro residues" evidence="1">
    <location>
        <begin position="69"/>
        <end position="79"/>
    </location>
</feature>
<reference evidence="2 3" key="1">
    <citation type="submission" date="2018-08" db="EMBL/GenBank/DDBJ databases">
        <authorList>
            <person name="Laetsch R D."/>
            <person name="Stevens L."/>
            <person name="Kumar S."/>
            <person name="Blaxter L. M."/>
        </authorList>
    </citation>
    <scope>NUCLEOTIDE SEQUENCE [LARGE SCALE GENOMIC DNA]</scope>
</reference>
<organism evidence="2 3">
    <name type="scientific">Litomosoides sigmodontis</name>
    <name type="common">Filarial nematode worm</name>
    <dbReference type="NCBI Taxonomy" id="42156"/>
    <lineage>
        <taxon>Eukaryota</taxon>
        <taxon>Metazoa</taxon>
        <taxon>Ecdysozoa</taxon>
        <taxon>Nematoda</taxon>
        <taxon>Chromadorea</taxon>
        <taxon>Rhabditida</taxon>
        <taxon>Spirurina</taxon>
        <taxon>Spiruromorpha</taxon>
        <taxon>Filarioidea</taxon>
        <taxon>Onchocercidae</taxon>
        <taxon>Litomosoides</taxon>
    </lineage>
</organism>
<evidence type="ECO:0000256" key="1">
    <source>
        <dbReference type="SAM" id="MobiDB-lite"/>
    </source>
</evidence>
<proteinExistence type="predicted"/>
<dbReference type="Proteomes" id="UP000277928">
    <property type="component" value="Unassembled WGS sequence"/>
</dbReference>
<keyword evidence="3" id="KW-1185">Reference proteome</keyword>
<evidence type="ECO:0000313" key="2">
    <source>
        <dbReference type="EMBL" id="VDK89682.1"/>
    </source>
</evidence>
<feature type="region of interest" description="Disordered" evidence="1">
    <location>
        <begin position="61"/>
        <end position="90"/>
    </location>
</feature>
<dbReference type="OMA" id="VNEERVW"/>
<name>A0A3P6TNF3_LITSI</name>
<accession>A0A3P6TNF3</accession>
<dbReference type="EMBL" id="UYRX01001443">
    <property type="protein sequence ID" value="VDK89682.1"/>
    <property type="molecule type" value="Genomic_DNA"/>
</dbReference>
<gene>
    <name evidence="2" type="ORF">NLS_LOCUS9229</name>
</gene>
<protein>
    <submittedName>
        <fullName evidence="2">Uncharacterized protein</fullName>
    </submittedName>
</protein>
<evidence type="ECO:0000313" key="3">
    <source>
        <dbReference type="Proteomes" id="UP000277928"/>
    </source>
</evidence>
<dbReference type="OrthoDB" id="10611983at2759"/>
<sequence>MESVNEERVWQLLHELQQREISHVLRNDIRVLKRFLQKLFSKKLKPKDLSDSFAERSNQKLSTYCQSTPLPPSPPPPLSPLQSSSQSSELFKTKISSQRLIFVGQKAQEIRQLTVKSDESGSRLIVVGPKNIKIKKSNRNNCGVVKREFN</sequence>
<dbReference type="AlphaFoldDB" id="A0A3P6TNF3"/>